<keyword evidence="1" id="KW-0378">Hydrolase</keyword>
<dbReference type="InterPro" id="IPR029058">
    <property type="entry name" value="AB_hydrolase_fold"/>
</dbReference>
<dbReference type="Gene3D" id="3.40.50.1820">
    <property type="entry name" value="alpha/beta hydrolase"/>
    <property type="match status" value="1"/>
</dbReference>
<dbReference type="SUPFAM" id="SSF53474">
    <property type="entry name" value="alpha/beta-Hydrolases"/>
    <property type="match status" value="1"/>
</dbReference>
<proteinExistence type="predicted"/>
<evidence type="ECO:0000313" key="5">
    <source>
        <dbReference type="Proteomes" id="UP000180113"/>
    </source>
</evidence>
<feature type="domain" description="AB hydrolase-1" evidence="3">
    <location>
        <begin position="38"/>
        <end position="294"/>
    </location>
</feature>
<keyword evidence="2" id="KW-1133">Transmembrane helix</keyword>
<protein>
    <recommendedName>
        <fullName evidence="3">AB hydrolase-1 domain-containing protein</fullName>
    </recommendedName>
</protein>
<dbReference type="RefSeq" id="WP_070919177.1">
    <property type="nucleotide sequence ID" value="NZ_CP058976.1"/>
</dbReference>
<dbReference type="EMBL" id="MLHW01000019">
    <property type="protein sequence ID" value="OHT48611.1"/>
    <property type="molecule type" value="Genomic_DNA"/>
</dbReference>
<name>A0AB73MZX0_MYCCH</name>
<sequence>MANSQLPRRHLEGRARVVRSGEFELAAFEYGDPANETVILLHGWPDTHLLWGDVVPLLADRYHVVSYDQRGHGLSSSPQSWQDFAFDKLVADIVAVADVVSPGSPVHLLGHDFGAIYAWEAVCEDGADSRFASFTCVSGFGLDQAGLWMRKALRHPTPRNLVGLAGQLLCSSYIFWLFVPGVPARLVKYLGRREVWKRALRVLSRVPAEKAYLAETLEQDMLGGMRIYRANIGKIFHPRERRTMVPVQMVTSKYDVAIRRIPLDDAPRWAQELHFHEIPAGHWSPFTHPREIADLTATFVEANRTR</sequence>
<dbReference type="InterPro" id="IPR000073">
    <property type="entry name" value="AB_hydrolase_1"/>
</dbReference>
<evidence type="ECO:0000256" key="2">
    <source>
        <dbReference type="SAM" id="Phobius"/>
    </source>
</evidence>
<keyword evidence="2" id="KW-0812">Transmembrane</keyword>
<dbReference type="GO" id="GO:0016787">
    <property type="term" value="F:hydrolase activity"/>
    <property type="evidence" value="ECO:0007669"/>
    <property type="project" value="UniProtKB-KW"/>
</dbReference>
<reference evidence="4 5" key="1">
    <citation type="submission" date="2016-10" db="EMBL/GenBank/DDBJ databases">
        <title>Evaluation of Human, Animal and Environmental Mycobacterium chelonae Isolates by Core Genome Phylogenomic Analysis, Targeted Gene Comparison, and Anti-microbial Susceptibility Patterns: A Tale of Mistaken Identities.</title>
        <authorList>
            <person name="Fogelson S.B."/>
            <person name="Camus A.C."/>
            <person name="Lorenz W."/>
            <person name="Vasireddy R."/>
            <person name="Vasireddy S."/>
            <person name="Smith T."/>
            <person name="Brown-Elliott B.A."/>
            <person name="Wallace R.J.Jr."/>
            <person name="Hasan N.A."/>
            <person name="Reischl U."/>
            <person name="Sanchez S."/>
        </authorList>
    </citation>
    <scope>NUCLEOTIDE SEQUENCE [LARGE SCALE GENOMIC DNA]</scope>
    <source>
        <strain evidence="4 5">42895</strain>
    </source>
</reference>
<dbReference type="Proteomes" id="UP000180113">
    <property type="component" value="Unassembled WGS sequence"/>
</dbReference>
<dbReference type="PRINTS" id="PR00412">
    <property type="entry name" value="EPOXHYDRLASE"/>
</dbReference>
<feature type="transmembrane region" description="Helical" evidence="2">
    <location>
        <begin position="160"/>
        <end position="179"/>
    </location>
</feature>
<evidence type="ECO:0000259" key="3">
    <source>
        <dbReference type="Pfam" id="PF12697"/>
    </source>
</evidence>
<dbReference type="AlphaFoldDB" id="A0AB73MZX0"/>
<evidence type="ECO:0000313" key="4">
    <source>
        <dbReference type="EMBL" id="OHT48611.1"/>
    </source>
</evidence>
<dbReference type="PANTHER" id="PTHR43329">
    <property type="entry name" value="EPOXIDE HYDROLASE"/>
    <property type="match status" value="1"/>
</dbReference>
<dbReference type="Pfam" id="PF12697">
    <property type="entry name" value="Abhydrolase_6"/>
    <property type="match status" value="1"/>
</dbReference>
<gene>
    <name evidence="4" type="ORF">BKG62_23085</name>
</gene>
<keyword evidence="2" id="KW-0472">Membrane</keyword>
<dbReference type="InterPro" id="IPR000639">
    <property type="entry name" value="Epox_hydrolase-like"/>
</dbReference>
<accession>A0AB73MZX0</accession>
<organism evidence="4 5">
    <name type="scientific">Mycobacteroides chelonae</name>
    <name type="common">Mycobacterium chelonae</name>
    <dbReference type="NCBI Taxonomy" id="1774"/>
    <lineage>
        <taxon>Bacteria</taxon>
        <taxon>Bacillati</taxon>
        <taxon>Actinomycetota</taxon>
        <taxon>Actinomycetes</taxon>
        <taxon>Mycobacteriales</taxon>
        <taxon>Mycobacteriaceae</taxon>
        <taxon>Mycobacteroides</taxon>
    </lineage>
</organism>
<comment type="caution">
    <text evidence="4">The sequence shown here is derived from an EMBL/GenBank/DDBJ whole genome shotgun (WGS) entry which is preliminary data.</text>
</comment>
<evidence type="ECO:0000256" key="1">
    <source>
        <dbReference type="ARBA" id="ARBA00022801"/>
    </source>
</evidence>